<dbReference type="AlphaFoldDB" id="A0AAD5L7Z5"/>
<feature type="region of interest" description="Disordered" evidence="1">
    <location>
        <begin position="1"/>
        <end position="34"/>
    </location>
</feature>
<comment type="caution">
    <text evidence="2">The sequence shown here is derived from an EMBL/GenBank/DDBJ whole genome shotgun (WGS) entry which is preliminary data.</text>
</comment>
<dbReference type="EMBL" id="JAKCXM010003249">
    <property type="protein sequence ID" value="KAJ0389724.1"/>
    <property type="molecule type" value="Genomic_DNA"/>
</dbReference>
<proteinExistence type="predicted"/>
<feature type="region of interest" description="Disordered" evidence="1">
    <location>
        <begin position="54"/>
        <end position="103"/>
    </location>
</feature>
<accession>A0AAD5L7Z5</accession>
<evidence type="ECO:0000256" key="1">
    <source>
        <dbReference type="SAM" id="MobiDB-lite"/>
    </source>
</evidence>
<gene>
    <name evidence="2" type="ORF">P43SY_011219</name>
</gene>
<organism evidence="2 3">
    <name type="scientific">Pythium insidiosum</name>
    <name type="common">Pythiosis disease agent</name>
    <dbReference type="NCBI Taxonomy" id="114742"/>
    <lineage>
        <taxon>Eukaryota</taxon>
        <taxon>Sar</taxon>
        <taxon>Stramenopiles</taxon>
        <taxon>Oomycota</taxon>
        <taxon>Peronosporomycetes</taxon>
        <taxon>Pythiales</taxon>
        <taxon>Pythiaceae</taxon>
        <taxon>Pythium</taxon>
    </lineage>
</organism>
<dbReference type="Proteomes" id="UP001209570">
    <property type="component" value="Unassembled WGS sequence"/>
</dbReference>
<protein>
    <submittedName>
        <fullName evidence="2">Uncharacterized protein</fullName>
    </submittedName>
</protein>
<evidence type="ECO:0000313" key="3">
    <source>
        <dbReference type="Proteomes" id="UP001209570"/>
    </source>
</evidence>
<reference evidence="2" key="1">
    <citation type="submission" date="2021-12" db="EMBL/GenBank/DDBJ databases">
        <title>Prjna785345.</title>
        <authorList>
            <person name="Rujirawat T."/>
            <person name="Krajaejun T."/>
        </authorList>
    </citation>
    <scope>NUCLEOTIDE SEQUENCE</scope>
    <source>
        <strain evidence="2">Pi057C3</strain>
    </source>
</reference>
<evidence type="ECO:0000313" key="2">
    <source>
        <dbReference type="EMBL" id="KAJ0389724.1"/>
    </source>
</evidence>
<sequence length="103" mass="10873">MLRKASVDLRNKVQPVLEPPAVQEGKLEREQAKAEAQAEAAVEAAIVEGLVDTEPVSGAARPDKSVDVVLSPSEGTGEANKKQQKQDDVAEDTADAPVERAEA</sequence>
<feature type="compositionally biased region" description="Basic and acidic residues" evidence="1">
    <location>
        <begin position="1"/>
        <end position="11"/>
    </location>
</feature>
<name>A0AAD5L7Z5_PYTIN</name>
<keyword evidence="3" id="KW-1185">Reference proteome</keyword>
<feature type="compositionally biased region" description="Basic and acidic residues" evidence="1">
    <location>
        <begin position="79"/>
        <end position="88"/>
    </location>
</feature>